<dbReference type="GO" id="GO:0005509">
    <property type="term" value="F:calcium ion binding"/>
    <property type="evidence" value="ECO:0007669"/>
    <property type="project" value="InterPro"/>
</dbReference>
<dbReference type="Gene3D" id="3.20.20.80">
    <property type="entry name" value="Glycosidases"/>
    <property type="match status" value="1"/>
</dbReference>
<dbReference type="EMBL" id="FNSD01000001">
    <property type="protein sequence ID" value="SEC51696.1"/>
    <property type="molecule type" value="Genomic_DNA"/>
</dbReference>
<dbReference type="SUPFAM" id="SSF51445">
    <property type="entry name" value="(Trans)glycosidases"/>
    <property type="match status" value="1"/>
</dbReference>
<evidence type="ECO:0000313" key="11">
    <source>
        <dbReference type="EMBL" id="SEC51696.1"/>
    </source>
</evidence>
<dbReference type="GO" id="GO:0005975">
    <property type="term" value="P:carbohydrate metabolic process"/>
    <property type="evidence" value="ECO:0007669"/>
    <property type="project" value="InterPro"/>
</dbReference>
<protein>
    <submittedName>
        <fullName evidence="11">Alpha-amylase</fullName>
    </submittedName>
</protein>
<evidence type="ECO:0000256" key="8">
    <source>
        <dbReference type="PIRSR" id="PIRSR001021-2"/>
    </source>
</evidence>
<dbReference type="InterPro" id="IPR006047">
    <property type="entry name" value="GH13_cat_dom"/>
</dbReference>
<evidence type="ECO:0000259" key="10">
    <source>
        <dbReference type="SMART" id="SM00642"/>
    </source>
</evidence>
<organism evidence="11 12">
    <name type="scientific">Terriglobus roseus</name>
    <dbReference type="NCBI Taxonomy" id="392734"/>
    <lineage>
        <taxon>Bacteria</taxon>
        <taxon>Pseudomonadati</taxon>
        <taxon>Acidobacteriota</taxon>
        <taxon>Terriglobia</taxon>
        <taxon>Terriglobales</taxon>
        <taxon>Acidobacteriaceae</taxon>
        <taxon>Terriglobus</taxon>
    </lineage>
</organism>
<comment type="similarity">
    <text evidence="2">Belongs to the glycosyl hydrolase 13 family.</text>
</comment>
<feature type="compositionally biased region" description="Basic and acidic residues" evidence="9">
    <location>
        <begin position="426"/>
        <end position="443"/>
    </location>
</feature>
<evidence type="ECO:0000256" key="3">
    <source>
        <dbReference type="ARBA" id="ARBA00022723"/>
    </source>
</evidence>
<evidence type="ECO:0000256" key="6">
    <source>
        <dbReference type="ARBA" id="ARBA00023295"/>
    </source>
</evidence>
<feature type="binding site" evidence="8">
    <location>
        <position position="121"/>
    </location>
    <ligand>
        <name>Ca(2+)</name>
        <dbReference type="ChEBI" id="CHEBI:29108"/>
        <label>1</label>
    </ligand>
</feature>
<comment type="cofactor">
    <cofactor evidence="1">
        <name>Ca(2+)</name>
        <dbReference type="ChEBI" id="CHEBI:29108"/>
    </cofactor>
</comment>
<dbReference type="AlphaFoldDB" id="A0A1H4T5I1"/>
<keyword evidence="8" id="KW-0106">Calcium</keyword>
<dbReference type="PIRSF" id="PIRSF001021">
    <property type="entry name" value="Alph-amls_thrmst"/>
    <property type="match status" value="1"/>
</dbReference>
<dbReference type="InterPro" id="IPR013776">
    <property type="entry name" value="A-amylase_thermo"/>
</dbReference>
<evidence type="ECO:0000256" key="4">
    <source>
        <dbReference type="ARBA" id="ARBA00022801"/>
    </source>
</evidence>
<sequence>MQCDPAVQTGVTTNMAVMMQGFYWDCAKDEDKLGEWWNYVAGEIPKLGKQGVGFDSIWLPPISKGADKGTMGYDPYDYFDLGDFEQKGQLKTSFGNRAELEKLIGIIHENGMGAIADMVINHNSGADAEEENPLDGEKRWTKFTPASGKFARNWDCFHPSRYEKVMMEGEQFAGFPHLCHRNPKVYGAMYDYARMIIEDLDFDGFRFDFVKGFGAWMIGLLAKYEYQKKNNPNFSPFVVGEYWSGPEDIGDWLDSVSKLTDSQIAAFDFPLRYKLKDVCDTPNYDLRNLTDGNSVSAARPFNAVTFTENHDMGGNEVVNDKMLGYSFILTQDGYPCVFWKDYYNFGLARPGTPNGIDALVKAHHEHAGGESCILHADPDLYISQRGGNEGQSGLIYVLNNLGNQWSGTTVTTKWPNTRFVPVAWDGKDEAHPDERGTDAEGKGEFPAPPRGYCVYAPVFE</sequence>
<keyword evidence="6" id="KW-0326">Glycosidase</keyword>
<keyword evidence="3 8" id="KW-0479">Metal-binding</keyword>
<name>A0A1H4T5I1_9BACT</name>
<evidence type="ECO:0000256" key="2">
    <source>
        <dbReference type="ARBA" id="ARBA00008061"/>
    </source>
</evidence>
<accession>A0A1H4T5I1</accession>
<dbReference type="InterPro" id="IPR013780">
    <property type="entry name" value="Glyco_hydro_b"/>
</dbReference>
<feature type="region of interest" description="Disordered" evidence="9">
    <location>
        <begin position="426"/>
        <end position="447"/>
    </location>
</feature>
<dbReference type="InterPro" id="IPR015237">
    <property type="entry name" value="Alpha-amylase_C_pro"/>
</dbReference>
<dbReference type="CDD" id="cd11314">
    <property type="entry name" value="AmyAc_arch_bac_plant_AmyA"/>
    <property type="match status" value="1"/>
</dbReference>
<dbReference type="Gene3D" id="2.60.40.1180">
    <property type="entry name" value="Golgi alpha-mannosidase II"/>
    <property type="match status" value="1"/>
</dbReference>
<evidence type="ECO:0000256" key="7">
    <source>
        <dbReference type="PIRSR" id="PIRSR001021-1"/>
    </source>
</evidence>
<proteinExistence type="inferred from homology"/>
<keyword evidence="4" id="KW-0378">Hydrolase</keyword>
<dbReference type="Pfam" id="PF00128">
    <property type="entry name" value="Alpha-amylase"/>
    <property type="match status" value="1"/>
</dbReference>
<dbReference type="Pfam" id="PF09154">
    <property type="entry name" value="Alpha-amy_C_pro"/>
    <property type="match status" value="1"/>
</dbReference>
<feature type="active site" description="Nucleophile" evidence="7">
    <location>
        <position position="208"/>
    </location>
</feature>
<gene>
    <name evidence="11" type="ORF">SAMN05443244_3653</name>
</gene>
<dbReference type="GO" id="GO:0004553">
    <property type="term" value="F:hydrolase activity, hydrolyzing O-glycosyl compounds"/>
    <property type="evidence" value="ECO:0007669"/>
    <property type="project" value="InterPro"/>
</dbReference>
<feature type="binding site" evidence="8">
    <location>
        <position position="379"/>
    </location>
    <ligand>
        <name>Ca(2+)</name>
        <dbReference type="ChEBI" id="CHEBI:29108"/>
        <label>3</label>
    </ligand>
</feature>
<feature type="domain" description="Glycosyl hydrolase family 13 catalytic" evidence="10">
    <location>
        <begin position="16"/>
        <end position="363"/>
    </location>
</feature>
<reference evidence="11 12" key="1">
    <citation type="submission" date="2016-10" db="EMBL/GenBank/DDBJ databases">
        <authorList>
            <person name="de Groot N.N."/>
        </authorList>
    </citation>
    <scope>NUCLEOTIDE SEQUENCE [LARGE SCALE GENOMIC DNA]</scope>
    <source>
        <strain evidence="11 12">AB35.6</strain>
    </source>
</reference>
<dbReference type="Proteomes" id="UP000182409">
    <property type="component" value="Unassembled WGS sequence"/>
</dbReference>
<dbReference type="SMART" id="SM00642">
    <property type="entry name" value="Aamy"/>
    <property type="match status" value="1"/>
</dbReference>
<feature type="active site" description="Proton donor" evidence="7">
    <location>
        <position position="241"/>
    </location>
</feature>
<dbReference type="InterPro" id="IPR017853">
    <property type="entry name" value="GH"/>
</dbReference>
<evidence type="ECO:0000256" key="9">
    <source>
        <dbReference type="SAM" id="MobiDB-lite"/>
    </source>
</evidence>
<keyword evidence="5" id="KW-0119">Carbohydrate metabolism</keyword>
<dbReference type="RefSeq" id="WP_244502147.1">
    <property type="nucleotide sequence ID" value="NZ_FNSD01000001.1"/>
</dbReference>
<evidence type="ECO:0000313" key="12">
    <source>
        <dbReference type="Proteomes" id="UP000182409"/>
    </source>
</evidence>
<evidence type="ECO:0000256" key="5">
    <source>
        <dbReference type="ARBA" id="ARBA00023277"/>
    </source>
</evidence>
<dbReference type="PANTHER" id="PTHR43447">
    <property type="entry name" value="ALPHA-AMYLASE"/>
    <property type="match status" value="1"/>
</dbReference>
<evidence type="ECO:0000256" key="1">
    <source>
        <dbReference type="ARBA" id="ARBA00001913"/>
    </source>
</evidence>